<protein>
    <submittedName>
        <fullName evidence="2">Uncharacterized protein</fullName>
    </submittedName>
</protein>
<evidence type="ECO:0000313" key="3">
    <source>
        <dbReference type="Proteomes" id="UP001244011"/>
    </source>
</evidence>
<gene>
    <name evidence="2" type="ORF">QBC33DRAFT_513754</name>
</gene>
<dbReference type="Proteomes" id="UP001244011">
    <property type="component" value="Unassembled WGS sequence"/>
</dbReference>
<evidence type="ECO:0000256" key="1">
    <source>
        <dbReference type="SAM" id="MobiDB-lite"/>
    </source>
</evidence>
<comment type="caution">
    <text evidence="2">The sequence shown here is derived from an EMBL/GenBank/DDBJ whole genome shotgun (WGS) entry which is preliminary data.</text>
</comment>
<dbReference type="EMBL" id="MU839004">
    <property type="protein sequence ID" value="KAK1768825.1"/>
    <property type="molecule type" value="Genomic_DNA"/>
</dbReference>
<reference evidence="2" key="1">
    <citation type="submission" date="2023-06" db="EMBL/GenBank/DDBJ databases">
        <title>Genome-scale phylogeny and comparative genomics of the fungal order Sordariales.</title>
        <authorList>
            <consortium name="Lawrence Berkeley National Laboratory"/>
            <person name="Hensen N."/>
            <person name="Bonometti L."/>
            <person name="Westerberg I."/>
            <person name="Brannstrom I.O."/>
            <person name="Guillou S."/>
            <person name="Cros-Aarteil S."/>
            <person name="Calhoun S."/>
            <person name="Haridas S."/>
            <person name="Kuo A."/>
            <person name="Mondo S."/>
            <person name="Pangilinan J."/>
            <person name="Riley R."/>
            <person name="Labutti K."/>
            <person name="Andreopoulos B."/>
            <person name="Lipzen A."/>
            <person name="Chen C."/>
            <person name="Yanf M."/>
            <person name="Daum C."/>
            <person name="Ng V."/>
            <person name="Clum A."/>
            <person name="Steindorff A."/>
            <person name="Ohm R."/>
            <person name="Martin F."/>
            <person name="Silar P."/>
            <person name="Natvig D."/>
            <person name="Lalanne C."/>
            <person name="Gautier V."/>
            <person name="Ament-Velasquez S.L."/>
            <person name="Kruys A."/>
            <person name="Hutchinson M.I."/>
            <person name="Powell A.J."/>
            <person name="Barry K."/>
            <person name="Miller A.N."/>
            <person name="Grigoriev I.V."/>
            <person name="Debuchy R."/>
            <person name="Gladieux P."/>
            <person name="Thoren M.H."/>
            <person name="Johannesson H."/>
        </authorList>
    </citation>
    <scope>NUCLEOTIDE SEQUENCE</scope>
    <source>
        <strain evidence="2">8032-3</strain>
    </source>
</reference>
<organism evidence="2 3">
    <name type="scientific">Phialemonium atrogriseum</name>
    <dbReference type="NCBI Taxonomy" id="1093897"/>
    <lineage>
        <taxon>Eukaryota</taxon>
        <taxon>Fungi</taxon>
        <taxon>Dikarya</taxon>
        <taxon>Ascomycota</taxon>
        <taxon>Pezizomycotina</taxon>
        <taxon>Sordariomycetes</taxon>
        <taxon>Sordariomycetidae</taxon>
        <taxon>Cephalothecales</taxon>
        <taxon>Cephalothecaceae</taxon>
        <taxon>Phialemonium</taxon>
    </lineage>
</organism>
<feature type="compositionally biased region" description="Low complexity" evidence="1">
    <location>
        <begin position="313"/>
        <end position="324"/>
    </location>
</feature>
<dbReference type="RefSeq" id="XP_060285038.1">
    <property type="nucleotide sequence ID" value="XM_060426004.1"/>
</dbReference>
<feature type="region of interest" description="Disordered" evidence="1">
    <location>
        <begin position="164"/>
        <end position="349"/>
    </location>
</feature>
<feature type="region of interest" description="Disordered" evidence="1">
    <location>
        <begin position="378"/>
        <end position="412"/>
    </location>
</feature>
<feature type="compositionally biased region" description="Pro residues" evidence="1">
    <location>
        <begin position="249"/>
        <end position="258"/>
    </location>
</feature>
<dbReference type="AlphaFoldDB" id="A0AAJ0FQ58"/>
<dbReference type="GeneID" id="85309191"/>
<evidence type="ECO:0000313" key="2">
    <source>
        <dbReference type="EMBL" id="KAK1768825.1"/>
    </source>
</evidence>
<feature type="compositionally biased region" description="Basic and acidic residues" evidence="1">
    <location>
        <begin position="164"/>
        <end position="173"/>
    </location>
</feature>
<keyword evidence="3" id="KW-1185">Reference proteome</keyword>
<proteinExistence type="predicted"/>
<name>A0AAJ0FQ58_9PEZI</name>
<feature type="region of interest" description="Disordered" evidence="1">
    <location>
        <begin position="1"/>
        <end position="46"/>
    </location>
</feature>
<sequence>MPNREIISMTSTKATGSSKPKPMKPTVECSSRTSQRPPAFRRVSDSTSIISDIFRHPDVGEDKIQHKIQKDNEKNPPQDLVDFLRNTTPPPENYMSIPETYSLSSCSSEQVKWARLNLFGWRRKSSRCRKSRPMLIKLPDSAVAGTTTDGHRYIAISIPTEYDHPELRAKNESGDYPGTPPPLREAAEDPSPPPKTAEPRTGLPKTLTSDRGVVTVLRPVVEDRESSENLMRVQRSGQPRSRAAAMTPPVSPTSPSPGPATSRPRQGEVAGAPAPPSTRKSIFQHQKQKSSSSSSTSGFLTPYMTPSPRRRSSLGVGPPSSSRRGSVDSAMIPRHRRDTSSESNMATRASIAESVLTNGSEPVIVDATTAQRYVPLAASEADTNKEPSITNPDTVVFAPTTQTPSPAPPRAP</sequence>
<feature type="compositionally biased region" description="Polar residues" evidence="1">
    <location>
        <begin position="8"/>
        <end position="18"/>
    </location>
</feature>
<accession>A0AAJ0FQ58</accession>